<organism evidence="1 2">
    <name type="scientific">Pleurodeles waltl</name>
    <name type="common">Iberian ribbed newt</name>
    <dbReference type="NCBI Taxonomy" id="8319"/>
    <lineage>
        <taxon>Eukaryota</taxon>
        <taxon>Metazoa</taxon>
        <taxon>Chordata</taxon>
        <taxon>Craniata</taxon>
        <taxon>Vertebrata</taxon>
        <taxon>Euteleostomi</taxon>
        <taxon>Amphibia</taxon>
        <taxon>Batrachia</taxon>
        <taxon>Caudata</taxon>
        <taxon>Salamandroidea</taxon>
        <taxon>Salamandridae</taxon>
        <taxon>Pleurodelinae</taxon>
        <taxon>Pleurodeles</taxon>
    </lineage>
</organism>
<gene>
    <name evidence="1" type="ORF">NDU88_000413</name>
</gene>
<accession>A0AAV7WJL8</accession>
<comment type="caution">
    <text evidence="1">The sequence shown here is derived from an EMBL/GenBank/DDBJ whole genome shotgun (WGS) entry which is preliminary data.</text>
</comment>
<proteinExistence type="predicted"/>
<evidence type="ECO:0000313" key="1">
    <source>
        <dbReference type="EMBL" id="KAJ1212768.1"/>
    </source>
</evidence>
<dbReference type="EMBL" id="JANPWB010000001">
    <property type="protein sequence ID" value="KAJ1212768.1"/>
    <property type="molecule type" value="Genomic_DNA"/>
</dbReference>
<sequence length="83" mass="9412">MFWRGHSWVIALSCQQASHCLRLDPGPRGAEWMVRMELSPPTLWHYHGAVLVWTVHDRRFLVSVVPHQGRRSRGGAPVGGRCA</sequence>
<dbReference type="AlphaFoldDB" id="A0AAV7WJL8"/>
<protein>
    <submittedName>
        <fullName evidence="1">Uncharacterized protein</fullName>
    </submittedName>
</protein>
<keyword evidence="2" id="KW-1185">Reference proteome</keyword>
<evidence type="ECO:0000313" key="2">
    <source>
        <dbReference type="Proteomes" id="UP001066276"/>
    </source>
</evidence>
<name>A0AAV7WJL8_PLEWA</name>
<reference evidence="1" key="1">
    <citation type="journal article" date="2022" name="bioRxiv">
        <title>Sequencing and chromosome-scale assembly of the giantPleurodeles waltlgenome.</title>
        <authorList>
            <person name="Brown T."/>
            <person name="Elewa A."/>
            <person name="Iarovenko S."/>
            <person name="Subramanian E."/>
            <person name="Araus A.J."/>
            <person name="Petzold A."/>
            <person name="Susuki M."/>
            <person name="Suzuki K.-i.T."/>
            <person name="Hayashi T."/>
            <person name="Toyoda A."/>
            <person name="Oliveira C."/>
            <person name="Osipova E."/>
            <person name="Leigh N.D."/>
            <person name="Simon A."/>
            <person name="Yun M.H."/>
        </authorList>
    </citation>
    <scope>NUCLEOTIDE SEQUENCE</scope>
    <source>
        <strain evidence="1">20211129_DDA</strain>
        <tissue evidence="1">Liver</tissue>
    </source>
</reference>
<dbReference type="Proteomes" id="UP001066276">
    <property type="component" value="Chromosome 1_1"/>
</dbReference>